<keyword evidence="2" id="KW-1185">Reference proteome</keyword>
<comment type="caution">
    <text evidence="1">The sequence shown here is derived from an EMBL/GenBank/DDBJ whole genome shotgun (WGS) entry which is preliminary data.</text>
</comment>
<reference evidence="1" key="1">
    <citation type="submission" date="2021-01" db="EMBL/GenBank/DDBJ databases">
        <title>Adiantum capillus-veneris genome.</title>
        <authorList>
            <person name="Fang Y."/>
            <person name="Liao Q."/>
        </authorList>
    </citation>
    <scope>NUCLEOTIDE SEQUENCE</scope>
    <source>
        <strain evidence="1">H3</strain>
        <tissue evidence="1">Leaf</tissue>
    </source>
</reference>
<dbReference type="EMBL" id="JABFUD020000004">
    <property type="protein sequence ID" value="KAI5081077.1"/>
    <property type="molecule type" value="Genomic_DNA"/>
</dbReference>
<gene>
    <name evidence="1" type="ORF">GOP47_0004260</name>
</gene>
<sequence length="77" mass="8524">MIISLGEHAAEVTWISICIFEILTIRDPFHSCKLAIVGTESPGKSDAVLHRSTTFCLFICDVTASVFFPSFQLSLNF</sequence>
<evidence type="ECO:0000313" key="1">
    <source>
        <dbReference type="EMBL" id="KAI5081077.1"/>
    </source>
</evidence>
<dbReference type="Proteomes" id="UP000886520">
    <property type="component" value="Chromosome 4"/>
</dbReference>
<evidence type="ECO:0000313" key="2">
    <source>
        <dbReference type="Proteomes" id="UP000886520"/>
    </source>
</evidence>
<name>A0A9D4V7T0_ADICA</name>
<accession>A0A9D4V7T0</accession>
<protein>
    <submittedName>
        <fullName evidence="1">Uncharacterized protein</fullName>
    </submittedName>
</protein>
<organism evidence="1 2">
    <name type="scientific">Adiantum capillus-veneris</name>
    <name type="common">Maidenhair fern</name>
    <dbReference type="NCBI Taxonomy" id="13818"/>
    <lineage>
        <taxon>Eukaryota</taxon>
        <taxon>Viridiplantae</taxon>
        <taxon>Streptophyta</taxon>
        <taxon>Embryophyta</taxon>
        <taxon>Tracheophyta</taxon>
        <taxon>Polypodiopsida</taxon>
        <taxon>Polypodiidae</taxon>
        <taxon>Polypodiales</taxon>
        <taxon>Pteridineae</taxon>
        <taxon>Pteridaceae</taxon>
        <taxon>Vittarioideae</taxon>
        <taxon>Adiantum</taxon>
    </lineage>
</organism>
<proteinExistence type="predicted"/>
<dbReference type="AlphaFoldDB" id="A0A9D4V7T0"/>